<evidence type="ECO:0000313" key="7">
    <source>
        <dbReference type="EMBL" id="CAB3411132.1"/>
    </source>
</evidence>
<comment type="subunit">
    <text evidence="2">Homotetramer.</text>
</comment>
<dbReference type="Proteomes" id="UP000494206">
    <property type="component" value="Unassembled WGS sequence"/>
</dbReference>
<dbReference type="AlphaFoldDB" id="A0A8S1FFC9"/>
<keyword evidence="8" id="KW-1185">Reference proteome</keyword>
<dbReference type="PANTHER" id="PTHR11066">
    <property type="entry name" value="ACYL-COA THIOESTERASE"/>
    <property type="match status" value="1"/>
</dbReference>
<dbReference type="InterPro" id="IPR049450">
    <property type="entry name" value="ACOT8-like_C"/>
</dbReference>
<comment type="caution">
    <text evidence="7">The sequence shown here is derived from an EMBL/GenBank/DDBJ whole genome shotgun (WGS) entry which is preliminary data.</text>
</comment>
<dbReference type="NCBIfam" id="TIGR00189">
    <property type="entry name" value="tesB"/>
    <property type="match status" value="1"/>
</dbReference>
<dbReference type="PANTHER" id="PTHR11066:SF34">
    <property type="entry name" value="ACYL-COENZYME A THIOESTERASE 8"/>
    <property type="match status" value="1"/>
</dbReference>
<dbReference type="Gene3D" id="2.40.160.210">
    <property type="entry name" value="Acyl-CoA thioesterase, double hotdog domain"/>
    <property type="match status" value="1"/>
</dbReference>
<evidence type="ECO:0000256" key="3">
    <source>
        <dbReference type="ARBA" id="ARBA00022801"/>
    </source>
</evidence>
<dbReference type="Pfam" id="PF20789">
    <property type="entry name" value="4HBT_3C"/>
    <property type="match status" value="1"/>
</dbReference>
<dbReference type="InterPro" id="IPR003703">
    <property type="entry name" value="Acyl_CoA_thio"/>
</dbReference>
<organism evidence="7 8">
    <name type="scientific">Caenorhabditis bovis</name>
    <dbReference type="NCBI Taxonomy" id="2654633"/>
    <lineage>
        <taxon>Eukaryota</taxon>
        <taxon>Metazoa</taxon>
        <taxon>Ecdysozoa</taxon>
        <taxon>Nematoda</taxon>
        <taxon>Chromadorea</taxon>
        <taxon>Rhabditida</taxon>
        <taxon>Rhabditina</taxon>
        <taxon>Rhabditomorpha</taxon>
        <taxon>Rhabditoidea</taxon>
        <taxon>Rhabditidae</taxon>
        <taxon>Peloderinae</taxon>
        <taxon>Caenorhabditis</taxon>
    </lineage>
</organism>
<dbReference type="GO" id="GO:0005782">
    <property type="term" value="C:peroxisomal matrix"/>
    <property type="evidence" value="ECO:0007669"/>
    <property type="project" value="UniProtKB-SubCell"/>
</dbReference>
<name>A0A8S1FFC9_9PELO</name>
<dbReference type="Pfam" id="PF13622">
    <property type="entry name" value="4HBT_3"/>
    <property type="match status" value="1"/>
</dbReference>
<evidence type="ECO:0000256" key="4">
    <source>
        <dbReference type="ARBA" id="ARBA00023098"/>
    </source>
</evidence>
<evidence type="ECO:0000259" key="5">
    <source>
        <dbReference type="Pfam" id="PF13622"/>
    </source>
</evidence>
<dbReference type="CDD" id="cd03444">
    <property type="entry name" value="Thioesterase_II_repeat1"/>
    <property type="match status" value="1"/>
</dbReference>
<evidence type="ECO:0000313" key="8">
    <source>
        <dbReference type="Proteomes" id="UP000494206"/>
    </source>
</evidence>
<dbReference type="EMBL" id="CADEPM010000012">
    <property type="protein sequence ID" value="CAB3411132.1"/>
    <property type="molecule type" value="Genomic_DNA"/>
</dbReference>
<sequence>MVSSRGIGIRKTSNDFQKVENYQKIAESFFVFDEVQKDSFRPQVLKNSRQGHHSAAYGGLIFSQALAAAEKTVDSVFRPHSVHSYFILNVDTKEPIFYNVRRIRDGRSFATRTVEAVQKEKIAFTLQVSFHVEENEAVSHQSNMPDVLPPEQFMSMREAVPHLKELVEKGEIVPTEPVVRRLKKYDSQVYTAEEDLFEMRCVNLEKYYGLDDDREPRMHFWMRARGDLNDDEKLHRWLVAYNTDSTLISTAVGPHYAKNFMSSMMFSLDHCVWFHRINIRADEWLLFETKSHIAAGGRAFIDGKVWRRDGTLMISVHQEALIRSKGDTSRL</sequence>
<dbReference type="InterPro" id="IPR029069">
    <property type="entry name" value="HotDog_dom_sf"/>
</dbReference>
<protein>
    <recommendedName>
        <fullName evidence="9">Acyl-CoA thioesterase II</fullName>
    </recommendedName>
</protein>
<comment type="similarity">
    <text evidence="1">Belongs to the C/M/P thioester hydrolase family.</text>
</comment>
<evidence type="ECO:0008006" key="9">
    <source>
        <dbReference type="Google" id="ProtNLM"/>
    </source>
</evidence>
<accession>A0A8S1FFC9</accession>
<feature type="domain" description="Acyl-CoA thioesterase-like N-terminal HotDog" evidence="5">
    <location>
        <begin position="53"/>
        <end position="131"/>
    </location>
</feature>
<dbReference type="OrthoDB" id="68328at2759"/>
<feature type="domain" description="Acyl-CoA thioesterase-like C-terminal" evidence="6">
    <location>
        <begin position="213"/>
        <end position="322"/>
    </location>
</feature>
<dbReference type="SUPFAM" id="SSF54637">
    <property type="entry name" value="Thioesterase/thiol ester dehydrase-isomerase"/>
    <property type="match status" value="2"/>
</dbReference>
<dbReference type="InterPro" id="IPR049449">
    <property type="entry name" value="TesB_ACOT8-like_N"/>
</dbReference>
<dbReference type="FunFam" id="2.40.160.210:FF:000001">
    <property type="entry name" value="Acyl-CoA thioesterase II"/>
    <property type="match status" value="1"/>
</dbReference>
<gene>
    <name evidence="7" type="ORF">CBOVIS_LOCUS12557</name>
</gene>
<dbReference type="InterPro" id="IPR042171">
    <property type="entry name" value="Acyl-CoA_hotdog"/>
</dbReference>
<proteinExistence type="inferred from homology"/>
<dbReference type="GO" id="GO:0006637">
    <property type="term" value="P:acyl-CoA metabolic process"/>
    <property type="evidence" value="ECO:0007669"/>
    <property type="project" value="InterPro"/>
</dbReference>
<evidence type="ECO:0000259" key="6">
    <source>
        <dbReference type="Pfam" id="PF20789"/>
    </source>
</evidence>
<dbReference type="CDD" id="cd03445">
    <property type="entry name" value="Thioesterase_II_repeat2"/>
    <property type="match status" value="1"/>
</dbReference>
<keyword evidence="3" id="KW-0378">Hydrolase</keyword>
<dbReference type="GO" id="GO:0047617">
    <property type="term" value="F:fatty acyl-CoA hydrolase activity"/>
    <property type="evidence" value="ECO:0007669"/>
    <property type="project" value="InterPro"/>
</dbReference>
<evidence type="ECO:0000256" key="2">
    <source>
        <dbReference type="ARBA" id="ARBA00011881"/>
    </source>
</evidence>
<reference evidence="7 8" key="1">
    <citation type="submission" date="2020-04" db="EMBL/GenBank/DDBJ databases">
        <authorList>
            <person name="Laetsch R D."/>
            <person name="Stevens L."/>
            <person name="Kumar S."/>
            <person name="Blaxter L. M."/>
        </authorList>
    </citation>
    <scope>NUCLEOTIDE SEQUENCE [LARGE SCALE GENOMIC DNA]</scope>
</reference>
<dbReference type="GO" id="GO:0009062">
    <property type="term" value="P:fatty acid catabolic process"/>
    <property type="evidence" value="ECO:0007669"/>
    <property type="project" value="TreeGrafter"/>
</dbReference>
<evidence type="ECO:0000256" key="1">
    <source>
        <dbReference type="ARBA" id="ARBA00006538"/>
    </source>
</evidence>
<keyword evidence="4" id="KW-0443">Lipid metabolism</keyword>